<sequence>MVLSALYHCAEALVDRPILFVDVESEAVQIGVEALCWDTGLQATTLPPRQPLSLDRTCLFAAILRRGVAGPRLHAARQAGATTLIAVQFPSSYADAGVLDLVPAAHDPCRFADRLVAALAQAKIL</sequence>
<dbReference type="EMBL" id="CP042582">
    <property type="protein sequence ID" value="QEX21442.1"/>
    <property type="molecule type" value="Genomic_DNA"/>
</dbReference>
<protein>
    <submittedName>
        <fullName evidence="1">Uncharacterized protein</fullName>
    </submittedName>
</protein>
<accession>A0A5J6MUX2</accession>
<reference evidence="1 2" key="1">
    <citation type="submission" date="2019-08" db="EMBL/GenBank/DDBJ databases">
        <title>Hyperibacter terrae gen. nov., sp. nov. and Hyperibacter viscosus sp. nov., two new members in the family Rhodospirillaceae isolated from the rhizosphere of Hypericum perforatum.</title>
        <authorList>
            <person name="Noviana Z."/>
        </authorList>
    </citation>
    <scope>NUCLEOTIDE SEQUENCE [LARGE SCALE GENOMIC DNA]</scope>
    <source>
        <strain evidence="1 2">R5959</strain>
    </source>
</reference>
<gene>
    <name evidence="1" type="ORF">FRZ61_13670</name>
</gene>
<organism evidence="1 2">
    <name type="scientific">Hypericibacter adhaerens</name>
    <dbReference type="NCBI Taxonomy" id="2602016"/>
    <lineage>
        <taxon>Bacteria</taxon>
        <taxon>Pseudomonadati</taxon>
        <taxon>Pseudomonadota</taxon>
        <taxon>Alphaproteobacteria</taxon>
        <taxon>Rhodospirillales</taxon>
        <taxon>Dongiaceae</taxon>
        <taxon>Hypericibacter</taxon>
    </lineage>
</organism>
<dbReference type="AlphaFoldDB" id="A0A5J6MUX2"/>
<name>A0A5J6MUX2_9PROT</name>
<proteinExistence type="predicted"/>
<dbReference type="Proteomes" id="UP000325797">
    <property type="component" value="Chromosome"/>
</dbReference>
<evidence type="ECO:0000313" key="1">
    <source>
        <dbReference type="EMBL" id="QEX21442.1"/>
    </source>
</evidence>
<dbReference type="KEGG" id="hadh:FRZ61_13670"/>
<evidence type="ECO:0000313" key="2">
    <source>
        <dbReference type="Proteomes" id="UP000325797"/>
    </source>
</evidence>
<keyword evidence="2" id="KW-1185">Reference proteome</keyword>